<evidence type="ECO:0000313" key="8">
    <source>
        <dbReference type="EMBL" id="MBM7658316.1"/>
    </source>
</evidence>
<dbReference type="PRINTS" id="PR00502">
    <property type="entry name" value="NUDIXFAMILY"/>
</dbReference>
<dbReference type="PANTHER" id="PTHR43758:SF8">
    <property type="entry name" value="8-OXO-DGTP DIPHOSPHATASE YTKD-RELATED"/>
    <property type="match status" value="1"/>
</dbReference>
<dbReference type="EC" id="3.6.1.55" evidence="8"/>
<dbReference type="Gene3D" id="3.90.79.10">
    <property type="entry name" value="Nucleoside Triphosphate Pyrophosphohydrolase"/>
    <property type="match status" value="1"/>
</dbReference>
<evidence type="ECO:0000256" key="3">
    <source>
        <dbReference type="ARBA" id="ARBA00022723"/>
    </source>
</evidence>
<dbReference type="GO" id="GO:0035539">
    <property type="term" value="F:8-oxo-7,8-dihydrodeoxyguanosine triphosphate pyrophosphatase activity"/>
    <property type="evidence" value="ECO:0007669"/>
    <property type="project" value="UniProtKB-EC"/>
</dbReference>
<comment type="similarity">
    <text evidence="2 6">Belongs to the Nudix hydrolase family.</text>
</comment>
<accession>A0ABS2Q9M0</accession>
<organism evidence="8 9">
    <name type="scientific">Sporolactobacillus spathodeae</name>
    <dbReference type="NCBI Taxonomy" id="1465502"/>
    <lineage>
        <taxon>Bacteria</taxon>
        <taxon>Bacillati</taxon>
        <taxon>Bacillota</taxon>
        <taxon>Bacilli</taxon>
        <taxon>Bacillales</taxon>
        <taxon>Sporolactobacillaceae</taxon>
        <taxon>Sporolactobacillus</taxon>
    </lineage>
</organism>
<dbReference type="Proteomes" id="UP000823201">
    <property type="component" value="Unassembled WGS sequence"/>
</dbReference>
<evidence type="ECO:0000256" key="5">
    <source>
        <dbReference type="ARBA" id="ARBA00022842"/>
    </source>
</evidence>
<keyword evidence="3" id="KW-0479">Metal-binding</keyword>
<keyword evidence="5" id="KW-0460">Magnesium</keyword>
<evidence type="ECO:0000259" key="7">
    <source>
        <dbReference type="PROSITE" id="PS51462"/>
    </source>
</evidence>
<dbReference type="Pfam" id="PF00293">
    <property type="entry name" value="NUDIX"/>
    <property type="match status" value="1"/>
</dbReference>
<sequence length="196" mass="22830">MRNQRTTQFAVSWGKRGKPGDWLNQSLSFSDYYGNEVRLALGSRPFSNQPRHVWVICRFHKQWLLTRHKRRGLEFPGGKIEPGETAEQAACREVYEETGAHVATLYGLGQYQVIGRNESIEKNIYFAEIDTISVKEDYLETDGPFLLNKFPEYLEKDRRFSFLMKDKVLTASMHAAREAFWIDRYRNSTEIQPGPT</sequence>
<dbReference type="InterPro" id="IPR020084">
    <property type="entry name" value="NUDIX_hydrolase_CS"/>
</dbReference>
<evidence type="ECO:0000313" key="9">
    <source>
        <dbReference type="Proteomes" id="UP000823201"/>
    </source>
</evidence>
<evidence type="ECO:0000256" key="4">
    <source>
        <dbReference type="ARBA" id="ARBA00022801"/>
    </source>
</evidence>
<dbReference type="PROSITE" id="PS51462">
    <property type="entry name" value="NUDIX"/>
    <property type="match status" value="1"/>
</dbReference>
<dbReference type="CDD" id="cd04665">
    <property type="entry name" value="NUDIX_RppH"/>
    <property type="match status" value="1"/>
</dbReference>
<comment type="caution">
    <text evidence="8">The sequence shown here is derived from an EMBL/GenBank/DDBJ whole genome shotgun (WGS) entry which is preliminary data.</text>
</comment>
<dbReference type="PROSITE" id="PS00893">
    <property type="entry name" value="NUDIX_BOX"/>
    <property type="match status" value="1"/>
</dbReference>
<keyword evidence="4 6" id="KW-0378">Hydrolase</keyword>
<feature type="domain" description="Nudix hydrolase" evidence="7">
    <location>
        <begin position="36"/>
        <end position="170"/>
    </location>
</feature>
<dbReference type="InterPro" id="IPR020476">
    <property type="entry name" value="Nudix_hydrolase"/>
</dbReference>
<dbReference type="NCBIfam" id="TIGR02705">
    <property type="entry name" value="nudix_YtkD"/>
    <property type="match status" value="1"/>
</dbReference>
<dbReference type="InterPro" id="IPR014078">
    <property type="entry name" value="Nudix_YtkD"/>
</dbReference>
<evidence type="ECO:0000256" key="1">
    <source>
        <dbReference type="ARBA" id="ARBA00001946"/>
    </source>
</evidence>
<dbReference type="InterPro" id="IPR000086">
    <property type="entry name" value="NUDIX_hydrolase_dom"/>
</dbReference>
<protein>
    <submittedName>
        <fullName evidence="8">8-oxo-dGTP diphosphatase</fullName>
        <ecNumber evidence="8">3.6.1.55</ecNumber>
    </submittedName>
</protein>
<comment type="cofactor">
    <cofactor evidence="1">
        <name>Mg(2+)</name>
        <dbReference type="ChEBI" id="CHEBI:18420"/>
    </cofactor>
</comment>
<dbReference type="EMBL" id="JAFBEV010000015">
    <property type="protein sequence ID" value="MBM7658316.1"/>
    <property type="molecule type" value="Genomic_DNA"/>
</dbReference>
<keyword evidence="9" id="KW-1185">Reference proteome</keyword>
<gene>
    <name evidence="8" type="ORF">JOC27_001769</name>
</gene>
<dbReference type="PANTHER" id="PTHR43758">
    <property type="entry name" value="7,8-DIHYDRO-8-OXOGUANINE TRIPHOSPHATASE"/>
    <property type="match status" value="1"/>
</dbReference>
<reference evidence="8 9" key="1">
    <citation type="submission" date="2021-01" db="EMBL/GenBank/DDBJ databases">
        <title>Genomic Encyclopedia of Type Strains, Phase IV (KMG-IV): sequencing the most valuable type-strain genomes for metagenomic binning, comparative biology and taxonomic classification.</title>
        <authorList>
            <person name="Goeker M."/>
        </authorList>
    </citation>
    <scope>NUCLEOTIDE SEQUENCE [LARGE SCALE GENOMIC DNA]</scope>
    <source>
        <strain evidence="8 9">DSM 100968</strain>
    </source>
</reference>
<evidence type="ECO:0000256" key="2">
    <source>
        <dbReference type="ARBA" id="ARBA00005582"/>
    </source>
</evidence>
<dbReference type="InterPro" id="IPR015797">
    <property type="entry name" value="NUDIX_hydrolase-like_dom_sf"/>
</dbReference>
<proteinExistence type="inferred from homology"/>
<dbReference type="SUPFAM" id="SSF55811">
    <property type="entry name" value="Nudix"/>
    <property type="match status" value="1"/>
</dbReference>
<evidence type="ECO:0000256" key="6">
    <source>
        <dbReference type="RuleBase" id="RU003476"/>
    </source>
</evidence>
<name>A0ABS2Q9M0_9BACL</name>